<evidence type="ECO:0000313" key="3">
    <source>
        <dbReference type="Proteomes" id="UP000299102"/>
    </source>
</evidence>
<dbReference type="Proteomes" id="UP000299102">
    <property type="component" value="Unassembled WGS sequence"/>
</dbReference>
<proteinExistence type="predicted"/>
<organism evidence="2 3">
    <name type="scientific">Eumeta variegata</name>
    <name type="common">Bagworm moth</name>
    <name type="synonym">Eumeta japonica</name>
    <dbReference type="NCBI Taxonomy" id="151549"/>
    <lineage>
        <taxon>Eukaryota</taxon>
        <taxon>Metazoa</taxon>
        <taxon>Ecdysozoa</taxon>
        <taxon>Arthropoda</taxon>
        <taxon>Hexapoda</taxon>
        <taxon>Insecta</taxon>
        <taxon>Pterygota</taxon>
        <taxon>Neoptera</taxon>
        <taxon>Endopterygota</taxon>
        <taxon>Lepidoptera</taxon>
        <taxon>Glossata</taxon>
        <taxon>Ditrysia</taxon>
        <taxon>Tineoidea</taxon>
        <taxon>Psychidae</taxon>
        <taxon>Oiketicinae</taxon>
        <taxon>Eumeta</taxon>
    </lineage>
</organism>
<dbReference type="AlphaFoldDB" id="A0A4C1TWP0"/>
<evidence type="ECO:0000256" key="1">
    <source>
        <dbReference type="SAM" id="MobiDB-lite"/>
    </source>
</evidence>
<feature type="region of interest" description="Disordered" evidence="1">
    <location>
        <begin position="129"/>
        <end position="155"/>
    </location>
</feature>
<sequence length="155" mass="17744">MCTTQYQHVKTRCSFGSRAHRLHPLAVNYLVYCARRFDTHTHTHTHIYTHTRARTHTHSYLRRRLRAGDFTVDAGVHGQLRFPTLRLEASLTFGIGIASKTGIGIKGANEIFIQHFIIQKKLKKIISSSGTSSSQLNRRQSLNRNMDEDGNQKRS</sequence>
<gene>
    <name evidence="2" type="ORF">EVAR_93845_1</name>
</gene>
<name>A0A4C1TWP0_EUMVA</name>
<keyword evidence="3" id="KW-1185">Reference proteome</keyword>
<feature type="compositionally biased region" description="Basic and acidic residues" evidence="1">
    <location>
        <begin position="145"/>
        <end position="155"/>
    </location>
</feature>
<evidence type="ECO:0000313" key="2">
    <source>
        <dbReference type="EMBL" id="GBP18442.1"/>
    </source>
</evidence>
<dbReference type="EMBL" id="BGZK01000097">
    <property type="protein sequence ID" value="GBP18442.1"/>
    <property type="molecule type" value="Genomic_DNA"/>
</dbReference>
<comment type="caution">
    <text evidence="2">The sequence shown here is derived from an EMBL/GenBank/DDBJ whole genome shotgun (WGS) entry which is preliminary data.</text>
</comment>
<reference evidence="2 3" key="1">
    <citation type="journal article" date="2019" name="Commun. Biol.">
        <title>The bagworm genome reveals a unique fibroin gene that provides high tensile strength.</title>
        <authorList>
            <person name="Kono N."/>
            <person name="Nakamura H."/>
            <person name="Ohtoshi R."/>
            <person name="Tomita M."/>
            <person name="Numata K."/>
            <person name="Arakawa K."/>
        </authorList>
    </citation>
    <scope>NUCLEOTIDE SEQUENCE [LARGE SCALE GENOMIC DNA]</scope>
</reference>
<protein>
    <submittedName>
        <fullName evidence="2">Uncharacterized protein</fullName>
    </submittedName>
</protein>
<accession>A0A4C1TWP0</accession>